<dbReference type="EMBL" id="CABFJX010000383">
    <property type="protein sequence ID" value="VTT76308.1"/>
    <property type="molecule type" value="Genomic_DNA"/>
</dbReference>
<organism evidence="1 2">
    <name type="scientific">Fusarium fujikuroi</name>
    <name type="common">Bakanae and foot rot disease fungus</name>
    <name type="synonym">Gibberella fujikuroi</name>
    <dbReference type="NCBI Taxonomy" id="5127"/>
    <lineage>
        <taxon>Eukaryota</taxon>
        <taxon>Fungi</taxon>
        <taxon>Dikarya</taxon>
        <taxon>Ascomycota</taxon>
        <taxon>Pezizomycotina</taxon>
        <taxon>Sordariomycetes</taxon>
        <taxon>Hypocreomycetidae</taxon>
        <taxon>Hypocreales</taxon>
        <taxon>Nectriaceae</taxon>
        <taxon>Fusarium</taxon>
        <taxon>Fusarium fujikuroi species complex</taxon>
    </lineage>
</organism>
<accession>A0A2H3SR10</accession>
<dbReference type="AlphaFoldDB" id="A0A2H3SR10"/>
<name>A0A2H3SR10_FUSFU</name>
<evidence type="ECO:0000313" key="2">
    <source>
        <dbReference type="Proteomes" id="UP000760494"/>
    </source>
</evidence>
<reference evidence="1" key="1">
    <citation type="submission" date="2019-05" db="EMBL/GenBank/DDBJ databases">
        <authorList>
            <person name="Piombo E."/>
        </authorList>
    </citation>
    <scope>NUCLEOTIDE SEQUENCE</scope>
    <source>
        <strain evidence="1">C2S</strain>
    </source>
</reference>
<gene>
    <name evidence="1" type="ORF">C2S_10321</name>
</gene>
<dbReference type="Proteomes" id="UP000760494">
    <property type="component" value="Unassembled WGS sequence"/>
</dbReference>
<protein>
    <submittedName>
        <fullName evidence="1">Uncharacterized protein</fullName>
    </submittedName>
</protein>
<evidence type="ECO:0000313" key="1">
    <source>
        <dbReference type="EMBL" id="VTT76308.1"/>
    </source>
</evidence>
<sequence length="483" mass="56232">MDPFLKLPSIVQSEILVHLQSEISIKMVIQASPSMLWHFVAYKKSVLRRIMNDILHEDTSGVLLRDAQGIIYISDKASAKNYLETKMWMTMELPDTLEQDQLEKLWRLFSRMITFIEDYVSKATSAYLPRAYLGIPDILNGSGSYFKGQRLDTEAVRFMSLTRAERHRFLSAFAKYELFCKIYYPRKRFPEEWLNIEKQLLAISKDSDLMMMNSVHEYYQGVYGALFAHCQESWLPDIPETPKKEQSSDANIRKSSRYPLLFPDNTYFNAEVYEADMEIYGRYLAHELPRFGLDCLSQILSFMNEAAGREHILKAWLKTLSFRFGMPWTCLLPQNPVKRELRHYNRLRDNCDELEDGEIREGHSGNSFVNLTSGKHQLPIYRQRARALFDDNRLYPKHGNHFPTLDELAGTIKELKKTLAPNVERSRRRSQKWQDYWASRILEPPDRQSSEGEVEASINGHLGPCVRFFGAPNDKLPNNLTGT</sequence>
<comment type="caution">
    <text evidence="1">The sequence shown here is derived from an EMBL/GenBank/DDBJ whole genome shotgun (WGS) entry which is preliminary data.</text>
</comment>
<dbReference type="OrthoDB" id="5102541at2759"/>
<proteinExistence type="predicted"/>